<accession>A0AAE1EW45</accession>
<evidence type="ECO:0000256" key="1">
    <source>
        <dbReference type="SAM" id="MobiDB-lite"/>
    </source>
</evidence>
<protein>
    <submittedName>
        <fullName evidence="3">Uncharacterized protein</fullName>
    </submittedName>
</protein>
<feature type="compositionally biased region" description="Polar residues" evidence="1">
    <location>
        <begin position="132"/>
        <end position="145"/>
    </location>
</feature>
<evidence type="ECO:0000256" key="2">
    <source>
        <dbReference type="SAM" id="Phobius"/>
    </source>
</evidence>
<keyword evidence="2" id="KW-0812">Transmembrane</keyword>
<feature type="compositionally biased region" description="Low complexity" evidence="1">
    <location>
        <begin position="234"/>
        <end position="245"/>
    </location>
</feature>
<proteinExistence type="predicted"/>
<dbReference type="AlphaFoldDB" id="A0AAE1EW45"/>
<feature type="transmembrane region" description="Helical" evidence="2">
    <location>
        <begin position="452"/>
        <end position="473"/>
    </location>
</feature>
<dbReference type="EMBL" id="JAWQEG010004231">
    <property type="protein sequence ID" value="KAK3862486.1"/>
    <property type="molecule type" value="Genomic_DNA"/>
</dbReference>
<evidence type="ECO:0000313" key="4">
    <source>
        <dbReference type="Proteomes" id="UP001286313"/>
    </source>
</evidence>
<feature type="compositionally biased region" description="Polar residues" evidence="1">
    <location>
        <begin position="215"/>
        <end position="233"/>
    </location>
</feature>
<feature type="compositionally biased region" description="Polar residues" evidence="1">
    <location>
        <begin position="191"/>
        <end position="207"/>
    </location>
</feature>
<organism evidence="3 4">
    <name type="scientific">Petrolisthes cinctipes</name>
    <name type="common">Flat porcelain crab</name>
    <dbReference type="NCBI Taxonomy" id="88211"/>
    <lineage>
        <taxon>Eukaryota</taxon>
        <taxon>Metazoa</taxon>
        <taxon>Ecdysozoa</taxon>
        <taxon>Arthropoda</taxon>
        <taxon>Crustacea</taxon>
        <taxon>Multicrustacea</taxon>
        <taxon>Malacostraca</taxon>
        <taxon>Eumalacostraca</taxon>
        <taxon>Eucarida</taxon>
        <taxon>Decapoda</taxon>
        <taxon>Pleocyemata</taxon>
        <taxon>Anomura</taxon>
        <taxon>Galatheoidea</taxon>
        <taxon>Porcellanidae</taxon>
        <taxon>Petrolisthes</taxon>
    </lineage>
</organism>
<keyword evidence="2" id="KW-0472">Membrane</keyword>
<dbReference type="Proteomes" id="UP001286313">
    <property type="component" value="Unassembled WGS sequence"/>
</dbReference>
<comment type="caution">
    <text evidence="3">The sequence shown here is derived from an EMBL/GenBank/DDBJ whole genome shotgun (WGS) entry which is preliminary data.</text>
</comment>
<name>A0AAE1EW45_PETCI</name>
<keyword evidence="4" id="KW-1185">Reference proteome</keyword>
<feature type="compositionally biased region" description="Low complexity" evidence="1">
    <location>
        <begin position="499"/>
        <end position="513"/>
    </location>
</feature>
<feature type="region of interest" description="Disordered" evidence="1">
    <location>
        <begin position="488"/>
        <end position="521"/>
    </location>
</feature>
<sequence length="618" mass="68514">MLMAAVLPRDSVVTYKPSWGAKVNLSTTDHVALADTGPFVPLKADFGPEDEKSPSYPARGRLKSPLLQNGSVTGPFPTQFSTHSVSAELNHSYGSLSSLCHANSNGSVAHLARAALTRANTLRSTTGPLKGSASTNISNNSSVASTPECPVSPIKSPHLPIRTNSTSSNTSLATVLDRPTSPVITPHLPSKPTNNVIPSPDPTTSPNRIPHFPNRTYSSGSDTNDSRPSSVHSTNTEEATIAITINEDEDEEEDNEEDQEDIEVRNLRAELEERGIRKARIDRVDIHERPGRFTLCNTENRRLRNPLLSLDSRSRRLDLDDRRRRKPRVVMKSNSLNFTPLIVSQQPPQRNYQECSRPTITPTAINLQQRRSHLVTDPSRRAQGSFRSNKTVSFDCETRTETFETDLTESENDEREYTHLMNHYNRRPVVRVPLPLLADETYIPPRKEEQDFLPKVLCFALALVITGGILYGLNVLISRMNMSLFSASSGSGGVKEGSSDTATTATATVSPVEEPQEVRKKEKKVEIKPITLAVVPKKIEYQQPPPQLQQQPQQHARASRQIFPSIHSFPQNGYLWLMEEGIAVTMQGYRRTCQVIIHQGGSRRGGSFPPPRHPAFGI</sequence>
<reference evidence="3" key="1">
    <citation type="submission" date="2023-10" db="EMBL/GenBank/DDBJ databases">
        <title>Genome assemblies of two species of porcelain crab, Petrolisthes cinctipes and Petrolisthes manimaculis (Anomura: Porcellanidae).</title>
        <authorList>
            <person name="Angst P."/>
        </authorList>
    </citation>
    <scope>NUCLEOTIDE SEQUENCE</scope>
    <source>
        <strain evidence="3">PB745_01</strain>
        <tissue evidence="3">Gill</tissue>
    </source>
</reference>
<keyword evidence="2" id="KW-1133">Transmembrane helix</keyword>
<gene>
    <name evidence="3" type="ORF">Pcinc_031653</name>
</gene>
<feature type="region of interest" description="Disordered" evidence="1">
    <location>
        <begin position="124"/>
        <end position="261"/>
    </location>
</feature>
<evidence type="ECO:0000313" key="3">
    <source>
        <dbReference type="EMBL" id="KAK3862486.1"/>
    </source>
</evidence>
<feature type="compositionally biased region" description="Acidic residues" evidence="1">
    <location>
        <begin position="246"/>
        <end position="261"/>
    </location>
</feature>